<reference evidence="2 3" key="1">
    <citation type="submission" date="2020-05" db="EMBL/GenBank/DDBJ databases">
        <title>Streptobacillus felis strain LHL191014123.</title>
        <authorList>
            <person name="Fawzy A."/>
            <person name="Rau J."/>
            <person name="Risse K."/>
            <person name="Schauerte N."/>
            <person name="Geiger C."/>
            <person name="Blom J."/>
            <person name="Imirzalioglu C."/>
            <person name="Falgenhauer J."/>
            <person name="Bach A."/>
            <person name="Herden C."/>
            <person name="Eisenberg T."/>
        </authorList>
    </citation>
    <scope>NUCLEOTIDE SEQUENCE [LARGE SCALE GENOMIC DNA]</scope>
    <source>
        <strain evidence="2 3">LHL191014123</strain>
    </source>
</reference>
<dbReference type="Proteomes" id="UP000526184">
    <property type="component" value="Unassembled WGS sequence"/>
</dbReference>
<name>A0A7Z0PF16_9FUSO</name>
<proteinExistence type="predicted"/>
<evidence type="ECO:0000313" key="2">
    <source>
        <dbReference type="EMBL" id="NYV27839.1"/>
    </source>
</evidence>
<sequence>MAKNKVISGEYCGRVVSSSIGEPYIITGFFKTLNLSEIVESYEVLDEEKLKSASSAIIRGAIGATILGPVGLLAGLSAKNKISKIILLRLKDGKESIIEVDQKIYMSIIKTLNKY</sequence>
<dbReference type="AlphaFoldDB" id="A0A7Z0PF16"/>
<evidence type="ECO:0000313" key="3">
    <source>
        <dbReference type="Proteomes" id="UP000526184"/>
    </source>
</evidence>
<organism evidence="2 3">
    <name type="scientific">Streptobacillus felis</name>
    <dbReference type="NCBI Taxonomy" id="1384509"/>
    <lineage>
        <taxon>Bacteria</taxon>
        <taxon>Fusobacteriati</taxon>
        <taxon>Fusobacteriota</taxon>
        <taxon>Fusobacteriia</taxon>
        <taxon>Fusobacteriales</taxon>
        <taxon>Leptotrichiaceae</taxon>
        <taxon>Streptobacillus</taxon>
    </lineage>
</organism>
<protein>
    <submittedName>
        <fullName evidence="2">Uncharacterized protein</fullName>
    </submittedName>
</protein>
<gene>
    <name evidence="2" type="ORF">HP397_03245</name>
</gene>
<keyword evidence="3" id="KW-1185">Reference proteome</keyword>
<dbReference type="RefSeq" id="WP_180135863.1">
    <property type="nucleotide sequence ID" value="NZ_JABMKT010000013.1"/>
</dbReference>
<evidence type="ECO:0000256" key="1">
    <source>
        <dbReference type="SAM" id="Phobius"/>
    </source>
</evidence>
<keyword evidence="1" id="KW-1133">Transmembrane helix</keyword>
<dbReference type="EMBL" id="JABMKT010000013">
    <property type="protein sequence ID" value="NYV27839.1"/>
    <property type="molecule type" value="Genomic_DNA"/>
</dbReference>
<accession>A0A7Z0PF16</accession>
<keyword evidence="1" id="KW-0812">Transmembrane</keyword>
<feature type="transmembrane region" description="Helical" evidence="1">
    <location>
        <begin position="56"/>
        <end position="76"/>
    </location>
</feature>
<comment type="caution">
    <text evidence="2">The sequence shown here is derived from an EMBL/GenBank/DDBJ whole genome shotgun (WGS) entry which is preliminary data.</text>
</comment>
<keyword evidence="1" id="KW-0472">Membrane</keyword>